<organism evidence="2 3">
    <name type="scientific">Agrilus planipennis</name>
    <name type="common">Emerald ash borer</name>
    <name type="synonym">Agrilus marcopoli</name>
    <dbReference type="NCBI Taxonomy" id="224129"/>
    <lineage>
        <taxon>Eukaryota</taxon>
        <taxon>Metazoa</taxon>
        <taxon>Ecdysozoa</taxon>
        <taxon>Arthropoda</taxon>
        <taxon>Hexapoda</taxon>
        <taxon>Insecta</taxon>
        <taxon>Pterygota</taxon>
        <taxon>Neoptera</taxon>
        <taxon>Endopterygota</taxon>
        <taxon>Coleoptera</taxon>
        <taxon>Polyphaga</taxon>
        <taxon>Elateriformia</taxon>
        <taxon>Buprestoidea</taxon>
        <taxon>Buprestidae</taxon>
        <taxon>Agrilinae</taxon>
        <taxon>Agrilus</taxon>
    </lineage>
</organism>
<reference evidence="3 4" key="1">
    <citation type="submission" date="2025-04" db="UniProtKB">
        <authorList>
            <consortium name="RefSeq"/>
        </authorList>
    </citation>
    <scope>IDENTIFICATION</scope>
    <source>
        <tissue evidence="3 4">Entire body</tissue>
    </source>
</reference>
<evidence type="ECO:0000256" key="1">
    <source>
        <dbReference type="SAM" id="SignalP"/>
    </source>
</evidence>
<dbReference type="OrthoDB" id="7323185at2759"/>
<proteinExistence type="predicted"/>
<dbReference type="Proteomes" id="UP000192223">
    <property type="component" value="Unplaced"/>
</dbReference>
<dbReference type="Gene3D" id="3.30.60.30">
    <property type="match status" value="1"/>
</dbReference>
<evidence type="ECO:0000313" key="2">
    <source>
        <dbReference type="Proteomes" id="UP000192223"/>
    </source>
</evidence>
<name>A0A7F5R387_AGRPL</name>
<gene>
    <name evidence="3 4" type="primary">LOC112904268</name>
</gene>
<dbReference type="RefSeq" id="XP_025829684.1">
    <property type="nucleotide sequence ID" value="XM_025973899.1"/>
</dbReference>
<protein>
    <submittedName>
        <fullName evidence="3">Uncharacterized protein LOC112904268 isoform X3</fullName>
    </submittedName>
    <submittedName>
        <fullName evidence="4">Uncharacterized protein LOC112904268 isoform X4</fullName>
    </submittedName>
</protein>
<sequence length="93" mass="10114">MKTIATLLLVAFMALSWSCGEAKTCAGCKPDGRIVCAQEENTGALVAFGNDCYMKLYNCLIGTDYRFLEYGQCPDLKSLSKGETESLDQAKAQ</sequence>
<feature type="signal peptide" evidence="1">
    <location>
        <begin position="1"/>
        <end position="22"/>
    </location>
</feature>
<accession>A0A7F5R387</accession>
<dbReference type="AlphaFoldDB" id="A0A7F5R387"/>
<dbReference type="RefSeq" id="XP_025829683.1">
    <property type="nucleotide sequence ID" value="XM_025973898.1"/>
</dbReference>
<dbReference type="GeneID" id="112904268"/>
<evidence type="ECO:0000313" key="4">
    <source>
        <dbReference type="RefSeq" id="XP_025829684.1"/>
    </source>
</evidence>
<evidence type="ECO:0000313" key="3">
    <source>
        <dbReference type="RefSeq" id="XP_025829683.1"/>
    </source>
</evidence>
<keyword evidence="2" id="KW-1185">Reference proteome</keyword>
<feature type="chain" id="PRO_5044657239" evidence="1">
    <location>
        <begin position="23"/>
        <end position="93"/>
    </location>
</feature>
<keyword evidence="1" id="KW-0732">Signal</keyword>